<accession>A0A2G5SCA0</accession>
<evidence type="ECO:0000256" key="1">
    <source>
        <dbReference type="SAM" id="SignalP"/>
    </source>
</evidence>
<evidence type="ECO:0000313" key="4">
    <source>
        <dbReference type="Proteomes" id="UP000230233"/>
    </source>
</evidence>
<name>A0A2G5SCA0_9PELO</name>
<gene>
    <name evidence="3" type="ORF">B9Z55_028308</name>
</gene>
<feature type="chain" id="PRO_5013855352" description="CC domain-containing protein" evidence="1">
    <location>
        <begin position="19"/>
        <end position="99"/>
    </location>
</feature>
<evidence type="ECO:0000259" key="2">
    <source>
        <dbReference type="Pfam" id="PF04942"/>
    </source>
</evidence>
<dbReference type="Pfam" id="PF04942">
    <property type="entry name" value="CC"/>
    <property type="match status" value="2"/>
</dbReference>
<sequence>MFKVLAISALFLVLATEAANLGCKSQSNYSVDGKCPEGQVAVGGGFNCCDKADVYDIDSYACRGESLGPALGGICFDGALAVADGECCEAAQAYAKNKK</sequence>
<dbReference type="Proteomes" id="UP000230233">
    <property type="component" value="Unassembled WGS sequence"/>
</dbReference>
<dbReference type="EMBL" id="PDUG01000020">
    <property type="protein sequence ID" value="PIC12660.1"/>
    <property type="molecule type" value="Genomic_DNA"/>
</dbReference>
<feature type="signal peptide" evidence="1">
    <location>
        <begin position="1"/>
        <end position="18"/>
    </location>
</feature>
<comment type="caution">
    <text evidence="3">The sequence shown here is derived from an EMBL/GenBank/DDBJ whole genome shotgun (WGS) entry which is preliminary data.</text>
</comment>
<reference evidence="4" key="1">
    <citation type="submission" date="2017-10" db="EMBL/GenBank/DDBJ databases">
        <title>Rapid genome shrinkage in a self-fertile nematode reveals novel sperm competition proteins.</title>
        <authorList>
            <person name="Yin D."/>
            <person name="Schwarz E.M."/>
            <person name="Thomas C.G."/>
            <person name="Felde R.L."/>
            <person name="Korf I.F."/>
            <person name="Cutter A.D."/>
            <person name="Schartner C.M."/>
            <person name="Ralston E.J."/>
            <person name="Meyer B.J."/>
            <person name="Haag E.S."/>
        </authorList>
    </citation>
    <scope>NUCLEOTIDE SEQUENCE [LARGE SCALE GENOMIC DNA]</scope>
    <source>
        <strain evidence="4">JU1422</strain>
    </source>
</reference>
<keyword evidence="1" id="KW-0732">Signal</keyword>
<keyword evidence="4" id="KW-1185">Reference proteome</keyword>
<dbReference type="OrthoDB" id="5780171at2759"/>
<dbReference type="InterPro" id="IPR007026">
    <property type="entry name" value="CC_domain"/>
</dbReference>
<feature type="domain" description="CC" evidence="2">
    <location>
        <begin position="56"/>
        <end position="89"/>
    </location>
</feature>
<organism evidence="3 4">
    <name type="scientific">Caenorhabditis nigoni</name>
    <dbReference type="NCBI Taxonomy" id="1611254"/>
    <lineage>
        <taxon>Eukaryota</taxon>
        <taxon>Metazoa</taxon>
        <taxon>Ecdysozoa</taxon>
        <taxon>Nematoda</taxon>
        <taxon>Chromadorea</taxon>
        <taxon>Rhabditida</taxon>
        <taxon>Rhabditina</taxon>
        <taxon>Rhabditomorpha</taxon>
        <taxon>Rhabditoidea</taxon>
        <taxon>Rhabditidae</taxon>
        <taxon>Peloderinae</taxon>
        <taxon>Caenorhabditis</taxon>
    </lineage>
</organism>
<evidence type="ECO:0000313" key="3">
    <source>
        <dbReference type="EMBL" id="PIC12660.1"/>
    </source>
</evidence>
<protein>
    <recommendedName>
        <fullName evidence="2">CC domain-containing protein</fullName>
    </recommendedName>
</protein>
<proteinExistence type="predicted"/>
<feature type="domain" description="CC" evidence="2">
    <location>
        <begin position="17"/>
        <end position="51"/>
    </location>
</feature>
<dbReference type="AlphaFoldDB" id="A0A2G5SCA0"/>